<dbReference type="RefSeq" id="WP_154332616.1">
    <property type="nucleotide sequence ID" value="NZ_VTFY01000002.1"/>
</dbReference>
<organism evidence="2 3">
    <name type="scientific">Eggerthella guodeyinii</name>
    <dbReference type="NCBI Taxonomy" id="2690837"/>
    <lineage>
        <taxon>Bacteria</taxon>
        <taxon>Bacillati</taxon>
        <taxon>Actinomycetota</taxon>
        <taxon>Coriobacteriia</taxon>
        <taxon>Eggerthellales</taxon>
        <taxon>Eggerthellaceae</taxon>
        <taxon>Eggerthella</taxon>
    </lineage>
</organism>
<gene>
    <name evidence="2" type="ORF">GJG86_04410</name>
</gene>
<dbReference type="Proteomes" id="UP000438093">
    <property type="component" value="Unassembled WGS sequence"/>
</dbReference>
<comment type="caution">
    <text evidence="2">The sequence shown here is derived from an EMBL/GenBank/DDBJ whole genome shotgun (WGS) entry which is preliminary data.</text>
</comment>
<sequence length="172" mass="18014">MAHLDIQAAFIDSHGLRAGDALPDSLGIAIDRVGAPVPYASVLGESEVRVRVAHGAAPIGSAASIHAAALDLVEQVASEADGEPNAHLMWLDLDAPVPTLKRRSPEPDAIVLDGNGYEWFEPCAEPAKSGLAALAFGAFDFLENEEDAGNDGWPDDDSGPGGRQAPRRGEER</sequence>
<accession>A0A6N7RKA2</accession>
<proteinExistence type="predicted"/>
<evidence type="ECO:0000313" key="3">
    <source>
        <dbReference type="Proteomes" id="UP000438093"/>
    </source>
</evidence>
<name>A0A6N7RKA2_9ACTN</name>
<feature type="compositionally biased region" description="Acidic residues" evidence="1">
    <location>
        <begin position="145"/>
        <end position="158"/>
    </location>
</feature>
<evidence type="ECO:0000256" key="1">
    <source>
        <dbReference type="SAM" id="MobiDB-lite"/>
    </source>
</evidence>
<evidence type="ECO:0000313" key="2">
    <source>
        <dbReference type="EMBL" id="MRX81735.1"/>
    </source>
</evidence>
<dbReference type="AlphaFoldDB" id="A0A6N7RKA2"/>
<feature type="region of interest" description="Disordered" evidence="1">
    <location>
        <begin position="145"/>
        <end position="172"/>
    </location>
</feature>
<reference evidence="3" key="1">
    <citation type="submission" date="2019-08" db="EMBL/GenBank/DDBJ databases">
        <title>Arthrobacter sp. nov., isolated from plateau pika and Tibetan wild ass.</title>
        <authorList>
            <person name="Ge Y."/>
        </authorList>
    </citation>
    <scope>NUCLEOTIDE SEQUENCE [LARGE SCALE GENOMIC DNA]</scope>
    <source>
        <strain evidence="3">HF-4214</strain>
    </source>
</reference>
<keyword evidence="3" id="KW-1185">Reference proteome</keyword>
<dbReference type="EMBL" id="VTFY01000002">
    <property type="protein sequence ID" value="MRX81735.1"/>
    <property type="molecule type" value="Genomic_DNA"/>
</dbReference>
<protein>
    <submittedName>
        <fullName evidence="2">Uncharacterized protein</fullName>
    </submittedName>
</protein>